<organism evidence="3 4">
    <name type="scientific">Sapayoa aenigma</name>
    <name type="common">broad-billed sapayoa</name>
    <dbReference type="NCBI Taxonomy" id="239371"/>
    <lineage>
        <taxon>Eukaryota</taxon>
        <taxon>Metazoa</taxon>
        <taxon>Chordata</taxon>
        <taxon>Craniata</taxon>
        <taxon>Vertebrata</taxon>
        <taxon>Euteleostomi</taxon>
        <taxon>Archelosauria</taxon>
        <taxon>Archosauria</taxon>
        <taxon>Dinosauria</taxon>
        <taxon>Saurischia</taxon>
        <taxon>Theropoda</taxon>
        <taxon>Coelurosauria</taxon>
        <taxon>Aves</taxon>
        <taxon>Neognathae</taxon>
        <taxon>Neoaves</taxon>
        <taxon>Telluraves</taxon>
        <taxon>Australaves</taxon>
        <taxon>Passeriformes</taxon>
        <taxon>Tyrannidae</taxon>
        <taxon>Sapayoa</taxon>
    </lineage>
</organism>
<protein>
    <submittedName>
        <fullName evidence="3">TMA7 protein</fullName>
    </submittedName>
</protein>
<dbReference type="PANTHER" id="PTHR28632">
    <property type="entry name" value="TRANSLATION MACHINERY-ASSOCIATED PROTEIN 7"/>
    <property type="match status" value="1"/>
</dbReference>
<gene>
    <name evidence="3" type="primary">Tma7</name>
    <name evidence="3" type="ORF">SAPAEN_R15054</name>
</gene>
<accession>A0A7K7SNE0</accession>
<feature type="compositionally biased region" description="Basic and acidic residues" evidence="2">
    <location>
        <begin position="24"/>
        <end position="40"/>
    </location>
</feature>
<feature type="non-terminal residue" evidence="3">
    <location>
        <position position="55"/>
    </location>
</feature>
<comment type="similarity">
    <text evidence="1">Belongs to the TMA7 family.</text>
</comment>
<dbReference type="Proteomes" id="UP000589485">
    <property type="component" value="Unassembled WGS sequence"/>
</dbReference>
<keyword evidence="4" id="KW-1185">Reference proteome</keyword>
<comment type="caution">
    <text evidence="3">The sequence shown here is derived from an EMBL/GenBank/DDBJ whole genome shotgun (WGS) entry which is preliminary data.</text>
</comment>
<feature type="non-terminal residue" evidence="3">
    <location>
        <position position="1"/>
    </location>
</feature>
<feature type="compositionally biased region" description="Basic and acidic residues" evidence="2">
    <location>
        <begin position="1"/>
        <end position="14"/>
    </location>
</feature>
<dbReference type="InterPro" id="IPR015157">
    <property type="entry name" value="TMA7"/>
</dbReference>
<feature type="region of interest" description="Disordered" evidence="2">
    <location>
        <begin position="1"/>
        <end position="55"/>
    </location>
</feature>
<evidence type="ECO:0000313" key="4">
    <source>
        <dbReference type="Proteomes" id="UP000589485"/>
    </source>
</evidence>
<dbReference type="EMBL" id="VZSY01000063">
    <property type="protein sequence ID" value="NXA05796.1"/>
    <property type="molecule type" value="Genomic_DNA"/>
</dbReference>
<name>A0A7K7SNE0_9TYRA</name>
<reference evidence="3 4" key="1">
    <citation type="submission" date="2019-09" db="EMBL/GenBank/DDBJ databases">
        <title>Bird 10,000 Genomes (B10K) Project - Family phase.</title>
        <authorList>
            <person name="Zhang G."/>
        </authorList>
    </citation>
    <scope>NUCLEOTIDE SEQUENCE [LARGE SCALE GENOMIC DNA]</scope>
    <source>
        <strain evidence="3">B10K-DU-030-41</strain>
        <tissue evidence="3">Muscle</tissue>
    </source>
</reference>
<dbReference type="Pfam" id="PF09072">
    <property type="entry name" value="TMA7"/>
    <property type="match status" value="1"/>
</dbReference>
<evidence type="ECO:0000256" key="1">
    <source>
        <dbReference type="ARBA" id="ARBA00006631"/>
    </source>
</evidence>
<proteinExistence type="inferred from homology"/>
<sequence>EGGRKPLKNPLKDQDETDLAFKQQQKEEQKKLEMKTKDAGKGPLARGGIIKSGKK</sequence>
<dbReference type="AlphaFoldDB" id="A0A7K7SNE0"/>
<evidence type="ECO:0000313" key="3">
    <source>
        <dbReference type="EMBL" id="NXA05796.1"/>
    </source>
</evidence>
<evidence type="ECO:0000256" key="2">
    <source>
        <dbReference type="SAM" id="MobiDB-lite"/>
    </source>
</evidence>